<evidence type="ECO:0000256" key="3">
    <source>
        <dbReference type="ARBA" id="ARBA00004496"/>
    </source>
</evidence>
<dbReference type="Gene3D" id="3.30.540.30">
    <property type="match status" value="2"/>
</dbReference>
<dbReference type="GO" id="GO:0006508">
    <property type="term" value="P:proteolysis"/>
    <property type="evidence" value="ECO:0007669"/>
    <property type="project" value="UniProtKB-KW"/>
</dbReference>
<keyword evidence="8" id="KW-0963">Cytoplasm</keyword>
<organism evidence="16 17">
    <name type="scientific">Favolaschia claudopus</name>
    <dbReference type="NCBI Taxonomy" id="2862362"/>
    <lineage>
        <taxon>Eukaryota</taxon>
        <taxon>Fungi</taxon>
        <taxon>Dikarya</taxon>
        <taxon>Basidiomycota</taxon>
        <taxon>Agaricomycotina</taxon>
        <taxon>Agaricomycetes</taxon>
        <taxon>Agaricomycetidae</taxon>
        <taxon>Agaricales</taxon>
        <taxon>Marasmiineae</taxon>
        <taxon>Mycenaceae</taxon>
        <taxon>Favolaschia</taxon>
    </lineage>
</organism>
<evidence type="ECO:0000256" key="14">
    <source>
        <dbReference type="ARBA" id="ARBA00031288"/>
    </source>
</evidence>
<comment type="caution">
    <text evidence="16">The sequence shown here is derived from an EMBL/GenBank/DDBJ whole genome shotgun (WGS) entry which is preliminary data.</text>
</comment>
<dbReference type="EC" id="3.4.14.4" evidence="5"/>
<evidence type="ECO:0000256" key="8">
    <source>
        <dbReference type="ARBA" id="ARBA00022490"/>
    </source>
</evidence>
<dbReference type="InterPro" id="IPR039461">
    <property type="entry name" value="Peptidase_M49"/>
</dbReference>
<keyword evidence="13" id="KW-0482">Metalloprotease</keyword>
<keyword evidence="10" id="KW-0479">Metal-binding</keyword>
<evidence type="ECO:0000256" key="12">
    <source>
        <dbReference type="ARBA" id="ARBA00022833"/>
    </source>
</evidence>
<dbReference type="GO" id="GO:0004177">
    <property type="term" value="F:aminopeptidase activity"/>
    <property type="evidence" value="ECO:0007669"/>
    <property type="project" value="UniProtKB-KW"/>
</dbReference>
<accession>A0AAW0APK2</accession>
<evidence type="ECO:0000313" key="17">
    <source>
        <dbReference type="Proteomes" id="UP001362999"/>
    </source>
</evidence>
<evidence type="ECO:0000313" key="16">
    <source>
        <dbReference type="EMBL" id="KAK7014867.1"/>
    </source>
</evidence>
<dbReference type="GO" id="GO:0008237">
    <property type="term" value="F:metallopeptidase activity"/>
    <property type="evidence" value="ECO:0007669"/>
    <property type="project" value="UniProtKB-KW"/>
</dbReference>
<keyword evidence="12" id="KW-0862">Zinc</keyword>
<sequence>MRFEIFCRAAHHCLQPSAGKACGTKVDCHRHWRTGTIQTLRETSRIRHASTQRRPFHLNRVQAALGVSALGVLAVGISLYSGKAPPRSTVSFRSVSVGSSSTPETHVWLERDLQHLKTTKLDPETQALEWDLEADHWTGDPKQGGTDPALTRQGRKAVRDAWFSHHSPEKFESVEDENGPTNVVDAIFRRTELCLRTAIAIAEQPGVVDKLHPFTIPDLLSRRAAMLERLGPAFVLEAKAQYDRVFNLLGGVGLQAARTAVKLGDLNQRIGEGSDALAWWSRAIQLVCDKKTGSSLPSVPSTPPSSPYAQRILSAALVSTSASYAMARQLSAAQKIEEGALTLLRSIQPPESFASASAPQALHSLTLLHRSAILSLHLAEVLYAQHRPVRECVSNLQTAAASSERVAYALVGTSIRDSPDSPPLGPSAEDPLLGRYRKNPYLEKPASDLLRDARRSAADAWNLLGEITERTGSSPQLALDYYTRAVEWAGKLNKEGQVMERTDSTLEADWNTLYSNYQRMKQTIVLKSKSVTRSRKMRGNGLGEGSLSSVQLEPASRASALELAIDGDSDGDGEHQSRARSIGILSHHAPTRALTRPLMATASALARERFLADRAPPLCSLEVKKSFDQLSSKEKLYTYWLTEASWGGRSIIQQQWTTQATDLYDLLILTFSNNSGKLADLQALQNSAGLSADEFNDLLQYTSQVLSNLVNFKNFGSTKFVPRSVEPAKFEAAVKASANSSKAVPLWESLKEHIYAVSPESSLFIGKPNEGHISNYYLGETIQDKEVADIQAAAEKEGIDLLNTRVKKENANSFILLVASAKTQPDTTVDLGKGATLTIKYGDMQEPLAKVVASLEKAKDYAQNEHQTAMITGYIKSFESGSIQDHKDASRHWVKDVGPTVESYLGFIETYLDPYGARAEWEGFTAIVNKQLSAKYEKLSLPWGADFEVDTFRKPDFTALEVVSFATGGIPAGINIPNYYEIRESAGFKNVSLANILAAKAPGEELTFIHPDDAALYNEWDSRAFELQVANHELLGHGSGKLFQENASGKKNFSPEIINPLTGKPISSWYLPGQTPDSVLGEVSSSMEECRAETAALYLASNPEILSIFGYTDKKEVEDIQFISFLLMARAGVRALEFYDPTTKKHGQAHMQARLGIMQHMFRSGLVTLDEVRDKDGALENLFVRVDRSRVLSEGRAVMGKLLIELQVRKSTADGAGARQYYMELTNPTGSFTTSEVRNLVLPRKIFVQPTLLIDANGDVQLKEYPLTPAGVIESWIERTAKN</sequence>
<comment type="similarity">
    <text evidence="4">Belongs to the peptidase M49 family.</text>
</comment>
<dbReference type="GO" id="GO:0008239">
    <property type="term" value="F:dipeptidyl-peptidase activity"/>
    <property type="evidence" value="ECO:0007669"/>
    <property type="project" value="UniProtKB-EC"/>
</dbReference>
<evidence type="ECO:0000256" key="4">
    <source>
        <dbReference type="ARBA" id="ARBA00010200"/>
    </source>
</evidence>
<gene>
    <name evidence="16" type="ORF">R3P38DRAFT_2787018</name>
</gene>
<evidence type="ECO:0000256" key="7">
    <source>
        <dbReference type="ARBA" id="ARBA00022438"/>
    </source>
</evidence>
<evidence type="ECO:0000256" key="5">
    <source>
        <dbReference type="ARBA" id="ARBA00012063"/>
    </source>
</evidence>
<evidence type="ECO:0000256" key="13">
    <source>
        <dbReference type="ARBA" id="ARBA00023049"/>
    </source>
</evidence>
<dbReference type="EMBL" id="JAWWNJ010000055">
    <property type="protein sequence ID" value="KAK7014867.1"/>
    <property type="molecule type" value="Genomic_DNA"/>
</dbReference>
<evidence type="ECO:0000256" key="6">
    <source>
        <dbReference type="ARBA" id="ARBA00014713"/>
    </source>
</evidence>
<reference evidence="16 17" key="1">
    <citation type="journal article" date="2024" name="J Genomics">
        <title>Draft genome sequencing and assembly of Favolaschia claudopus CIRM-BRFM 2984 isolated from oak limbs.</title>
        <authorList>
            <person name="Navarro D."/>
            <person name="Drula E."/>
            <person name="Chaduli D."/>
            <person name="Cazenave R."/>
            <person name="Ahrendt S."/>
            <person name="Wang J."/>
            <person name="Lipzen A."/>
            <person name="Daum C."/>
            <person name="Barry K."/>
            <person name="Grigoriev I.V."/>
            <person name="Favel A."/>
            <person name="Rosso M.N."/>
            <person name="Martin F."/>
        </authorList>
    </citation>
    <scope>NUCLEOTIDE SEQUENCE [LARGE SCALE GENOMIC DNA]</scope>
    <source>
        <strain evidence="16 17">CIRM-BRFM 2984</strain>
    </source>
</reference>
<dbReference type="FunFam" id="3.30.540.30:FF:000001">
    <property type="entry name" value="Dipeptidyl peptidase 3"/>
    <property type="match status" value="1"/>
</dbReference>
<comment type="subcellular location">
    <subcellularLocation>
        <location evidence="3">Cytoplasm</location>
    </subcellularLocation>
</comment>
<comment type="catalytic activity">
    <reaction evidence="1">
        <text>Release of an N-terminal dipeptide from a peptide comprising four or more residues, with broad specificity. Also acts on dipeptidyl 2-naphthylamides.</text>
        <dbReference type="EC" id="3.4.14.4"/>
    </reaction>
</comment>
<keyword evidence="17" id="KW-1185">Reference proteome</keyword>
<evidence type="ECO:0000256" key="1">
    <source>
        <dbReference type="ARBA" id="ARBA00001336"/>
    </source>
</evidence>
<dbReference type="PANTHER" id="PTHR23422:SF11">
    <property type="entry name" value="DIPEPTIDYL PEPTIDASE 3"/>
    <property type="match status" value="1"/>
</dbReference>
<evidence type="ECO:0000256" key="11">
    <source>
        <dbReference type="ARBA" id="ARBA00022801"/>
    </source>
</evidence>
<dbReference type="Pfam" id="PF03571">
    <property type="entry name" value="Peptidase_M49"/>
    <property type="match status" value="1"/>
</dbReference>
<evidence type="ECO:0000256" key="9">
    <source>
        <dbReference type="ARBA" id="ARBA00022670"/>
    </source>
</evidence>
<dbReference type="PANTHER" id="PTHR23422">
    <property type="entry name" value="DIPEPTIDYL PEPTIDASE III-RELATED"/>
    <property type="match status" value="1"/>
</dbReference>
<keyword evidence="11" id="KW-0378">Hydrolase</keyword>
<evidence type="ECO:0000256" key="10">
    <source>
        <dbReference type="ARBA" id="ARBA00022723"/>
    </source>
</evidence>
<evidence type="ECO:0000256" key="15">
    <source>
        <dbReference type="ARBA" id="ARBA00032119"/>
    </source>
</evidence>
<dbReference type="GO" id="GO:0005737">
    <property type="term" value="C:cytoplasm"/>
    <property type="evidence" value="ECO:0007669"/>
    <property type="project" value="UniProtKB-SubCell"/>
</dbReference>
<dbReference type="FunFam" id="3.30.540.30:FF:000002">
    <property type="entry name" value="Dipeptidyl peptidase 3"/>
    <property type="match status" value="1"/>
</dbReference>
<protein>
    <recommendedName>
        <fullName evidence="6">Dipeptidyl peptidase 3</fullName>
        <ecNumber evidence="5">3.4.14.4</ecNumber>
    </recommendedName>
    <alternativeName>
        <fullName evidence="14">Dipeptidyl aminopeptidase III</fullName>
    </alternativeName>
    <alternativeName>
        <fullName evidence="15">Dipeptidyl peptidase III</fullName>
    </alternativeName>
</protein>
<dbReference type="Proteomes" id="UP001362999">
    <property type="component" value="Unassembled WGS sequence"/>
</dbReference>
<comment type="cofactor">
    <cofactor evidence="2">
        <name>Zn(2+)</name>
        <dbReference type="ChEBI" id="CHEBI:29105"/>
    </cofactor>
</comment>
<dbReference type="GO" id="GO:0046872">
    <property type="term" value="F:metal ion binding"/>
    <property type="evidence" value="ECO:0007669"/>
    <property type="project" value="UniProtKB-KW"/>
</dbReference>
<evidence type="ECO:0000256" key="2">
    <source>
        <dbReference type="ARBA" id="ARBA00001947"/>
    </source>
</evidence>
<name>A0AAW0APK2_9AGAR</name>
<keyword evidence="7" id="KW-0031">Aminopeptidase</keyword>
<proteinExistence type="inferred from homology"/>
<keyword evidence="9" id="KW-0645">Protease</keyword>